<dbReference type="PROSITE" id="PS51708">
    <property type="entry name" value="CHAD"/>
    <property type="match status" value="1"/>
</dbReference>
<organism evidence="3 4">
    <name type="scientific">Rhizobium leguminosarum</name>
    <dbReference type="NCBI Taxonomy" id="384"/>
    <lineage>
        <taxon>Bacteria</taxon>
        <taxon>Pseudomonadati</taxon>
        <taxon>Pseudomonadota</taxon>
        <taxon>Alphaproteobacteria</taxon>
        <taxon>Hyphomicrobiales</taxon>
        <taxon>Rhizobiaceae</taxon>
        <taxon>Rhizobium/Agrobacterium group</taxon>
        <taxon>Rhizobium</taxon>
    </lineage>
</organism>
<dbReference type="CDD" id="cd07756">
    <property type="entry name" value="CYTH-like_Pase_CHAD"/>
    <property type="match status" value="1"/>
</dbReference>
<dbReference type="InterPro" id="IPR023577">
    <property type="entry name" value="CYTH_domain"/>
</dbReference>
<dbReference type="PANTHER" id="PTHR39569:SF1">
    <property type="entry name" value="INORGANIC TRIPHOSPHATASE"/>
    <property type="match status" value="1"/>
</dbReference>
<gene>
    <name evidence="3" type="ORF">BA011_06590</name>
</gene>
<sequence>MEPALPSEIEIKLDLSNEALESLLGSDLLGEPDDALQQTSTYFETDDRRLSQKGFSLRIRSTGASHVQTVKASGPAKSLFVRSEWETPIEGNEPVLDHTSPLISEFGPELDVEAAFTVFIERRVWNIELNGSRLEVVVDRGDVVSGNRRSPVQEIEVELKDGDTKDLFVFIRKIDAIAPFRFGIQSKSERGLALLDRQQFMFKAERLDLDRNIKASAAFQEIAGSCFRQFRLNEEILLQRRNSEGLHQARVALRRLRSAFSLFRPLLMGDEPKMIQEELRWLAGVLGEARNLDVLLMKAKDSDLRAKLKDARNKAYGDAVEALESARTRALMLDFNEWLQCDLDRPVGSAASEETSASEFAAKALEKMRKKLKKHGSALAGTDDEHRHQVRKDAKKLRYAAEFFGSLFDDKRGARRHRKFIAAMEELQDYLGALNDLATGPDVLEQHGLADHPARDSVVSHDDKNALIRMAQSSVDEVIDTKRFWR</sequence>
<dbReference type="OrthoDB" id="9777271at2"/>
<dbReference type="RefSeq" id="WP_065279839.1">
    <property type="nucleotide sequence ID" value="NZ_CP016286.1"/>
</dbReference>
<dbReference type="Gene3D" id="1.40.20.10">
    <property type="entry name" value="CHAD domain"/>
    <property type="match status" value="1"/>
</dbReference>
<dbReference type="Pfam" id="PF05235">
    <property type="entry name" value="CHAD"/>
    <property type="match status" value="1"/>
</dbReference>
<dbReference type="GO" id="GO:0046872">
    <property type="term" value="F:metal ion binding"/>
    <property type="evidence" value="ECO:0007669"/>
    <property type="project" value="TreeGrafter"/>
</dbReference>
<dbReference type="Gene3D" id="2.40.320.10">
    <property type="entry name" value="Hypothetical Protein Pfu-838710-001"/>
    <property type="match status" value="1"/>
</dbReference>
<dbReference type="PANTHER" id="PTHR39569">
    <property type="entry name" value="INORGANIC TRIPHOSPHATASE"/>
    <property type="match status" value="1"/>
</dbReference>
<dbReference type="Proteomes" id="UP000092691">
    <property type="component" value="Chromosome"/>
</dbReference>
<evidence type="ECO:0000313" key="4">
    <source>
        <dbReference type="Proteomes" id="UP000092691"/>
    </source>
</evidence>
<dbReference type="GO" id="GO:0050355">
    <property type="term" value="F:inorganic triphosphate phosphatase activity"/>
    <property type="evidence" value="ECO:0007669"/>
    <property type="project" value="InterPro"/>
</dbReference>
<accession>A0A1B1C6R0</accession>
<feature type="domain" description="CHAD" evidence="2">
    <location>
        <begin position="212"/>
        <end position="484"/>
    </location>
</feature>
<evidence type="ECO:0000313" key="3">
    <source>
        <dbReference type="EMBL" id="ANP85427.1"/>
    </source>
</evidence>
<dbReference type="SMART" id="SM00880">
    <property type="entry name" value="CHAD"/>
    <property type="match status" value="1"/>
</dbReference>
<protein>
    <submittedName>
        <fullName evidence="3">Metal-binding protein</fullName>
    </submittedName>
</protein>
<name>A0A1B1C6R0_RHILE</name>
<dbReference type="SUPFAM" id="SSF55154">
    <property type="entry name" value="CYTH-like phosphatases"/>
    <property type="match status" value="1"/>
</dbReference>
<feature type="domain" description="CYTH" evidence="1">
    <location>
        <begin position="6"/>
        <end position="198"/>
    </location>
</feature>
<dbReference type="InterPro" id="IPR033469">
    <property type="entry name" value="CYTH-like_dom_sf"/>
</dbReference>
<reference evidence="3 4" key="1">
    <citation type="submission" date="2016-06" db="EMBL/GenBank/DDBJ databases">
        <title>Microsymbionts genomes from the relict species Vavilovia formosa.</title>
        <authorList>
            <person name="Chirak E."/>
            <person name="Kimeklis A."/>
            <person name="Andronov E."/>
        </authorList>
    </citation>
    <scope>NUCLEOTIDE SEQUENCE [LARGE SCALE GENOMIC DNA]</scope>
    <source>
        <strain evidence="3 4">Vaf10</strain>
    </source>
</reference>
<dbReference type="InterPro" id="IPR007899">
    <property type="entry name" value="CHAD_dom"/>
</dbReference>
<dbReference type="SMART" id="SM01118">
    <property type="entry name" value="CYTH"/>
    <property type="match status" value="1"/>
</dbReference>
<dbReference type="Pfam" id="PF01928">
    <property type="entry name" value="CYTH"/>
    <property type="match status" value="1"/>
</dbReference>
<dbReference type="PROSITE" id="PS51707">
    <property type="entry name" value="CYTH"/>
    <property type="match status" value="1"/>
</dbReference>
<dbReference type="AlphaFoldDB" id="A0A1B1C6R0"/>
<dbReference type="InterPro" id="IPR038186">
    <property type="entry name" value="CHAD_dom_sf"/>
</dbReference>
<dbReference type="EMBL" id="CP016286">
    <property type="protein sequence ID" value="ANP85427.1"/>
    <property type="molecule type" value="Genomic_DNA"/>
</dbReference>
<evidence type="ECO:0000259" key="2">
    <source>
        <dbReference type="PROSITE" id="PS51708"/>
    </source>
</evidence>
<evidence type="ECO:0000259" key="1">
    <source>
        <dbReference type="PROSITE" id="PS51707"/>
    </source>
</evidence>
<dbReference type="InterPro" id="IPR039013">
    <property type="entry name" value="YgiF"/>
</dbReference>
<proteinExistence type="predicted"/>